<reference evidence="2" key="1">
    <citation type="submission" date="2024-05" db="EMBL/GenBank/DDBJ databases">
        <title>Isolation and characterization of Sporomusa carbonis sp. nov., a carboxydotrophic hydrogenogen in the genus of Sporomusa isolated from a charcoal burning pile.</title>
        <authorList>
            <person name="Boeer T."/>
            <person name="Rosenbaum F."/>
            <person name="Eysell L."/>
            <person name="Mueller V."/>
            <person name="Daniel R."/>
            <person name="Poehlein A."/>
        </authorList>
    </citation>
    <scope>NUCLEOTIDE SEQUENCE [LARGE SCALE GENOMIC DNA]</scope>
    <source>
        <strain evidence="2">DSM 10669</strain>
    </source>
</reference>
<accession>A0ABZ3IJV6</accession>
<evidence type="ECO:0000256" key="1">
    <source>
        <dbReference type="SAM" id="Phobius"/>
    </source>
</evidence>
<keyword evidence="1" id="KW-1133">Transmembrane helix</keyword>
<evidence type="ECO:0000313" key="3">
    <source>
        <dbReference type="Proteomes" id="UP000216752"/>
    </source>
</evidence>
<dbReference type="Proteomes" id="UP000216752">
    <property type="component" value="Chromosome"/>
</dbReference>
<protein>
    <submittedName>
        <fullName evidence="2">Uncharacterized protein</fullName>
    </submittedName>
</protein>
<feature type="transmembrane region" description="Helical" evidence="1">
    <location>
        <begin position="12"/>
        <end position="34"/>
    </location>
</feature>
<dbReference type="EMBL" id="CP155573">
    <property type="protein sequence ID" value="XFO65946.1"/>
    <property type="molecule type" value="Genomic_DNA"/>
</dbReference>
<keyword evidence="3" id="KW-1185">Reference proteome</keyword>
<evidence type="ECO:0000313" key="2">
    <source>
        <dbReference type="EMBL" id="XFO65946.1"/>
    </source>
</evidence>
<proteinExistence type="predicted"/>
<keyword evidence="1" id="KW-0812">Transmembrane</keyword>
<sequence length="140" mass="15678">MNLVKGQRGFLLVEAVVAIVVITVALVAILGMFIQSLQATANAADYTVAASLVQEQMEQMKIKDELFWNSLSFPYQSATEFISMNKTTYTRTTQAELSPLDPEYPAKQRIIKVTVNVEWLGAQKISMVTYVLRELPQFAN</sequence>
<organism evidence="2 3">
    <name type="scientific">Sporomusa silvacetica DSM 10669</name>
    <dbReference type="NCBI Taxonomy" id="1123289"/>
    <lineage>
        <taxon>Bacteria</taxon>
        <taxon>Bacillati</taxon>
        <taxon>Bacillota</taxon>
        <taxon>Negativicutes</taxon>
        <taxon>Selenomonadales</taxon>
        <taxon>Sporomusaceae</taxon>
        <taxon>Sporomusa</taxon>
    </lineage>
</organism>
<keyword evidence="1" id="KW-0472">Membrane</keyword>
<name>A0ABZ3IJV6_9FIRM</name>
<dbReference type="RefSeq" id="WP_094604677.1">
    <property type="nucleotide sequence ID" value="NZ_CP155573.1"/>
</dbReference>
<gene>
    <name evidence="2" type="ORF">SPSIL_020940</name>
</gene>